<keyword evidence="6" id="KW-1185">Reference proteome</keyword>
<dbReference type="EMBL" id="BLZR01000001">
    <property type="protein sequence ID" value="GFP76948.1"/>
    <property type="molecule type" value="Genomic_DNA"/>
</dbReference>
<reference evidence="5 6" key="1">
    <citation type="submission" date="2020-07" db="EMBL/GenBank/DDBJ databases">
        <title>A new beta-1,3-glucan-decomposing anaerobic bacterium isolated from anoxic soil subjected to biological soil disinfestation.</title>
        <authorList>
            <person name="Ueki A."/>
            <person name="Tonouchi A."/>
        </authorList>
    </citation>
    <scope>NUCLEOTIDE SEQUENCE [LARGE SCALE GENOMIC DNA]</scope>
    <source>
        <strain evidence="5 6">TW1</strain>
    </source>
</reference>
<comment type="subcellular location">
    <subcellularLocation>
        <location evidence="1">Cell envelope</location>
    </subcellularLocation>
</comment>
<dbReference type="PANTHER" id="PTHR46847">
    <property type="entry name" value="D-ALLOSE-BINDING PERIPLASMIC PROTEIN-RELATED"/>
    <property type="match status" value="1"/>
</dbReference>
<dbReference type="GO" id="GO:0030246">
    <property type="term" value="F:carbohydrate binding"/>
    <property type="evidence" value="ECO:0007669"/>
    <property type="project" value="UniProtKB-ARBA"/>
</dbReference>
<dbReference type="InterPro" id="IPR025997">
    <property type="entry name" value="SBP_2_dom"/>
</dbReference>
<dbReference type="Proteomes" id="UP000580568">
    <property type="component" value="Unassembled WGS sequence"/>
</dbReference>
<evidence type="ECO:0000256" key="2">
    <source>
        <dbReference type="ARBA" id="ARBA00007639"/>
    </source>
</evidence>
<dbReference type="Gene3D" id="3.40.50.2300">
    <property type="match status" value="2"/>
</dbReference>
<dbReference type="AlphaFoldDB" id="A0A6V8SP08"/>
<evidence type="ECO:0000259" key="4">
    <source>
        <dbReference type="Pfam" id="PF13407"/>
    </source>
</evidence>
<comment type="caution">
    <text evidence="5">The sequence shown here is derived from an EMBL/GenBank/DDBJ whole genome shotgun (WGS) entry which is preliminary data.</text>
</comment>
<organism evidence="5 6">
    <name type="scientific">Clostridium fungisolvens</name>
    <dbReference type="NCBI Taxonomy" id="1604897"/>
    <lineage>
        <taxon>Bacteria</taxon>
        <taxon>Bacillati</taxon>
        <taxon>Bacillota</taxon>
        <taxon>Clostridia</taxon>
        <taxon>Eubacteriales</taxon>
        <taxon>Clostridiaceae</taxon>
        <taxon>Clostridium</taxon>
    </lineage>
</organism>
<name>A0A6V8SP08_9CLOT</name>
<evidence type="ECO:0000313" key="6">
    <source>
        <dbReference type="Proteomes" id="UP000580568"/>
    </source>
</evidence>
<gene>
    <name evidence="5" type="ORF">bsdtw1_03060</name>
</gene>
<dbReference type="InterPro" id="IPR028082">
    <property type="entry name" value="Peripla_BP_I"/>
</dbReference>
<keyword evidence="3" id="KW-0732">Signal</keyword>
<dbReference type="SUPFAM" id="SSF53822">
    <property type="entry name" value="Periplasmic binding protein-like I"/>
    <property type="match status" value="1"/>
</dbReference>
<accession>A0A6V8SP08</accession>
<protein>
    <submittedName>
        <fullName evidence="5">D-galactose-binding periplasmic protein</fullName>
    </submittedName>
</protein>
<dbReference type="PROSITE" id="PS51257">
    <property type="entry name" value="PROKAR_LIPOPROTEIN"/>
    <property type="match status" value="1"/>
</dbReference>
<dbReference type="Pfam" id="PF13407">
    <property type="entry name" value="Peripla_BP_4"/>
    <property type="match status" value="1"/>
</dbReference>
<evidence type="ECO:0000256" key="1">
    <source>
        <dbReference type="ARBA" id="ARBA00004196"/>
    </source>
</evidence>
<evidence type="ECO:0000256" key="3">
    <source>
        <dbReference type="ARBA" id="ARBA00022729"/>
    </source>
</evidence>
<dbReference type="GO" id="GO:0030313">
    <property type="term" value="C:cell envelope"/>
    <property type="evidence" value="ECO:0007669"/>
    <property type="project" value="UniProtKB-SubCell"/>
</dbReference>
<proteinExistence type="inferred from homology"/>
<dbReference type="PANTHER" id="PTHR46847:SF1">
    <property type="entry name" value="D-ALLOSE-BINDING PERIPLASMIC PROTEIN-RELATED"/>
    <property type="match status" value="1"/>
</dbReference>
<dbReference type="RefSeq" id="WP_183278342.1">
    <property type="nucleotide sequence ID" value="NZ_BLZR01000001.1"/>
</dbReference>
<evidence type="ECO:0000313" key="5">
    <source>
        <dbReference type="EMBL" id="GFP76948.1"/>
    </source>
</evidence>
<comment type="similarity">
    <text evidence="2">Belongs to the bacterial solute-binding protein 2 family.</text>
</comment>
<sequence length="326" mass="35718">MRKKISLMLMIIISLAILSGCSLRNNTVSNKKVKILFTVSNASDAYRKLLAEGAKSYAESKGIEIDVKDAAGVIETQVSQVKEAVSSGYNVIICAPVDPTTALELERIARGVPIVFMNSEPDEKLLEKNKYIYVSSNEEVAGQYQAEYILNYFNNKSDLKVVLLKGEKGHRATKGRTDAVKQTFADKGINAEYVFEDNADWSREKAKEMIKIFLTTGKKFDCIIANNDNMALGAMDALRESNIDPSTVPILGVDATIEACKAIKDGSIQLSVYQSAKGQSISAVEAAVKLGTGNDLTGIENLTSDGKYIWIPFEKVDKANVDKYMN</sequence>
<feature type="domain" description="Periplasmic binding protein" evidence="4">
    <location>
        <begin position="35"/>
        <end position="294"/>
    </location>
</feature>